<evidence type="ECO:0000313" key="2">
    <source>
        <dbReference type="EMBL" id="CAD8594913.1"/>
    </source>
</evidence>
<sequence>MGSEKITSHFKGSKSGRRSSTGKGKAKAVARVEDDDENTEEAKYLSILKTFDMTTKYGPALGLTRMERWERAEKLNLDPPADVYKILTQHDEDGKFTECVWERMV</sequence>
<dbReference type="GO" id="GO:0006261">
    <property type="term" value="P:DNA-templated DNA replication"/>
    <property type="evidence" value="ECO:0007669"/>
    <property type="project" value="TreeGrafter"/>
</dbReference>
<evidence type="ECO:0008006" key="3">
    <source>
        <dbReference type="Google" id="ProtNLM"/>
    </source>
</evidence>
<feature type="region of interest" description="Disordered" evidence="1">
    <location>
        <begin position="1"/>
        <end position="35"/>
    </location>
</feature>
<gene>
    <name evidence="2" type="ORF">MSP1404_LOCUS12318</name>
</gene>
<dbReference type="InterPro" id="IPR007218">
    <property type="entry name" value="DNA_pol_delta_4"/>
</dbReference>
<dbReference type="PANTHER" id="PTHR14303:SF0">
    <property type="entry name" value="DNA POLYMERASE DELTA SUBUNIT 4"/>
    <property type="match status" value="1"/>
</dbReference>
<organism evidence="2">
    <name type="scientific">Micromonas pusilla</name>
    <name type="common">Picoplanktonic green alga</name>
    <name type="synonym">Chromulina pusilla</name>
    <dbReference type="NCBI Taxonomy" id="38833"/>
    <lineage>
        <taxon>Eukaryota</taxon>
        <taxon>Viridiplantae</taxon>
        <taxon>Chlorophyta</taxon>
        <taxon>Mamiellophyceae</taxon>
        <taxon>Mamiellales</taxon>
        <taxon>Mamiellaceae</taxon>
        <taxon>Micromonas</taxon>
    </lineage>
</organism>
<dbReference type="GO" id="GO:0043625">
    <property type="term" value="C:delta DNA polymerase complex"/>
    <property type="evidence" value="ECO:0007669"/>
    <property type="project" value="TreeGrafter"/>
</dbReference>
<dbReference type="PANTHER" id="PTHR14303">
    <property type="entry name" value="DNA POLYMERASE DELTA SUBUNIT 4"/>
    <property type="match status" value="1"/>
</dbReference>
<protein>
    <recommendedName>
        <fullName evidence="3">DNA polymerase delta subunit 4</fullName>
    </recommendedName>
</protein>
<name>A0A7S0PSP3_MICPS</name>
<accession>A0A7S0PSP3</accession>
<reference evidence="2" key="1">
    <citation type="submission" date="2021-01" db="EMBL/GenBank/DDBJ databases">
        <authorList>
            <person name="Corre E."/>
            <person name="Pelletier E."/>
            <person name="Niang G."/>
            <person name="Scheremetjew M."/>
            <person name="Finn R."/>
            <person name="Kale V."/>
            <person name="Holt S."/>
            <person name="Cochrane G."/>
            <person name="Meng A."/>
            <person name="Brown T."/>
            <person name="Cohen L."/>
        </authorList>
    </citation>
    <scope>NUCLEOTIDE SEQUENCE</scope>
    <source>
        <strain evidence="2">CCMP494</strain>
    </source>
</reference>
<dbReference type="GO" id="GO:0000731">
    <property type="term" value="P:DNA synthesis involved in DNA repair"/>
    <property type="evidence" value="ECO:0007669"/>
    <property type="project" value="InterPro"/>
</dbReference>
<dbReference type="EMBL" id="HBEV01015798">
    <property type="protein sequence ID" value="CAD8594913.1"/>
    <property type="molecule type" value="Transcribed_RNA"/>
</dbReference>
<dbReference type="AlphaFoldDB" id="A0A7S0PSP3"/>
<dbReference type="Pfam" id="PF04081">
    <property type="entry name" value="DNA_pol_delta_4"/>
    <property type="match status" value="1"/>
</dbReference>
<proteinExistence type="predicted"/>
<evidence type="ECO:0000256" key="1">
    <source>
        <dbReference type="SAM" id="MobiDB-lite"/>
    </source>
</evidence>
<dbReference type="GO" id="GO:0003887">
    <property type="term" value="F:DNA-directed DNA polymerase activity"/>
    <property type="evidence" value="ECO:0007669"/>
    <property type="project" value="TreeGrafter"/>
</dbReference>